<proteinExistence type="predicted"/>
<organism evidence="2">
    <name type="scientific">Physcomitrium patens</name>
    <name type="common">Spreading-leaved earth moss</name>
    <name type="synonym">Physcomitrella patens</name>
    <dbReference type="NCBI Taxonomy" id="3218"/>
    <lineage>
        <taxon>Eukaryota</taxon>
        <taxon>Viridiplantae</taxon>
        <taxon>Streptophyta</taxon>
        <taxon>Embryophyta</taxon>
        <taxon>Bryophyta</taxon>
        <taxon>Bryophytina</taxon>
        <taxon>Bryopsida</taxon>
        <taxon>Funariidae</taxon>
        <taxon>Funariales</taxon>
        <taxon>Funariaceae</taxon>
        <taxon>Physcomitrium</taxon>
    </lineage>
</organism>
<gene>
    <name evidence="3" type="primary">LOC112279398</name>
    <name evidence="2" type="ORF">PHYPA_005109</name>
</gene>
<reference evidence="2 4" key="1">
    <citation type="journal article" date="2008" name="Science">
        <title>The Physcomitrella genome reveals evolutionary insights into the conquest of land by plants.</title>
        <authorList>
            <person name="Rensing S."/>
            <person name="Lang D."/>
            <person name="Zimmer A."/>
            <person name="Terry A."/>
            <person name="Salamov A."/>
            <person name="Shapiro H."/>
            <person name="Nishiyama T."/>
            <person name="Perroud P.-F."/>
            <person name="Lindquist E."/>
            <person name="Kamisugi Y."/>
            <person name="Tanahashi T."/>
            <person name="Sakakibara K."/>
            <person name="Fujita T."/>
            <person name="Oishi K."/>
            <person name="Shin-I T."/>
            <person name="Kuroki Y."/>
            <person name="Toyoda A."/>
            <person name="Suzuki Y."/>
            <person name="Hashimoto A."/>
            <person name="Yamaguchi K."/>
            <person name="Sugano A."/>
            <person name="Kohara Y."/>
            <person name="Fujiyama A."/>
            <person name="Anterola A."/>
            <person name="Aoki S."/>
            <person name="Ashton N."/>
            <person name="Barbazuk W.B."/>
            <person name="Barker E."/>
            <person name="Bennetzen J."/>
            <person name="Bezanilla M."/>
            <person name="Blankenship R."/>
            <person name="Cho S.H."/>
            <person name="Dutcher S."/>
            <person name="Estelle M."/>
            <person name="Fawcett J.A."/>
            <person name="Gundlach H."/>
            <person name="Hanada K."/>
            <person name="Heyl A."/>
            <person name="Hicks K.A."/>
            <person name="Hugh J."/>
            <person name="Lohr M."/>
            <person name="Mayer K."/>
            <person name="Melkozernov A."/>
            <person name="Murata T."/>
            <person name="Nelson D."/>
            <person name="Pils B."/>
            <person name="Prigge M."/>
            <person name="Reiss B."/>
            <person name="Renner T."/>
            <person name="Rombauts S."/>
            <person name="Rushton P."/>
            <person name="Sanderfoot A."/>
            <person name="Schween G."/>
            <person name="Shiu S.-H."/>
            <person name="Stueber K."/>
            <person name="Theodoulou F.L."/>
            <person name="Tu H."/>
            <person name="Van de Peer Y."/>
            <person name="Verrier P.J."/>
            <person name="Waters E."/>
            <person name="Wood A."/>
            <person name="Yang L."/>
            <person name="Cove D."/>
            <person name="Cuming A."/>
            <person name="Hasebe M."/>
            <person name="Lucas S."/>
            <person name="Mishler D.B."/>
            <person name="Reski R."/>
            <person name="Grigoriev I."/>
            <person name="Quatrano R.S."/>
            <person name="Boore J.L."/>
        </authorList>
    </citation>
    <scope>NUCLEOTIDE SEQUENCE [LARGE SCALE GENOMIC DNA]</scope>
    <source>
        <strain evidence="3 4">cv. Gransden 2004</strain>
    </source>
</reference>
<dbReference type="Pfam" id="PF03357">
    <property type="entry name" value="Snf7"/>
    <property type="match status" value="1"/>
</dbReference>
<dbReference type="EnsemblPlants" id="Pp3c3_29200V3.4">
    <property type="protein sequence ID" value="Pp3c3_29200V3.4"/>
    <property type="gene ID" value="Pp3c3_29200"/>
</dbReference>
<dbReference type="RefSeq" id="XP_024369564.1">
    <property type="nucleotide sequence ID" value="XM_024513796.2"/>
</dbReference>
<dbReference type="GO" id="GO:0006900">
    <property type="term" value="P:vesicle budding from membrane"/>
    <property type="evidence" value="ECO:0000318"/>
    <property type="project" value="GO_Central"/>
</dbReference>
<dbReference type="GO" id="GO:0005771">
    <property type="term" value="C:multivesicular body"/>
    <property type="evidence" value="ECO:0000318"/>
    <property type="project" value="GO_Central"/>
</dbReference>
<reference evidence="2 4" key="2">
    <citation type="journal article" date="2018" name="Plant J.">
        <title>The Physcomitrella patens chromosome-scale assembly reveals moss genome structure and evolution.</title>
        <authorList>
            <person name="Lang D."/>
            <person name="Ullrich K.K."/>
            <person name="Murat F."/>
            <person name="Fuchs J."/>
            <person name="Jenkins J."/>
            <person name="Haas F.B."/>
            <person name="Piednoel M."/>
            <person name="Gundlach H."/>
            <person name="Van Bel M."/>
            <person name="Meyberg R."/>
            <person name="Vives C."/>
            <person name="Morata J."/>
            <person name="Symeonidi A."/>
            <person name="Hiss M."/>
            <person name="Muchero W."/>
            <person name="Kamisugi Y."/>
            <person name="Saleh O."/>
            <person name="Blanc G."/>
            <person name="Decker E.L."/>
            <person name="van Gessel N."/>
            <person name="Grimwood J."/>
            <person name="Hayes R.D."/>
            <person name="Graham S.W."/>
            <person name="Gunter L.E."/>
            <person name="McDaniel S.F."/>
            <person name="Hoernstein S.N.W."/>
            <person name="Larsson A."/>
            <person name="Li F.W."/>
            <person name="Perroud P.F."/>
            <person name="Phillips J."/>
            <person name="Ranjan P."/>
            <person name="Rokshar D.S."/>
            <person name="Rothfels C.J."/>
            <person name="Schneider L."/>
            <person name="Shu S."/>
            <person name="Stevenson D.W."/>
            <person name="Thummler F."/>
            <person name="Tillich M."/>
            <person name="Villarreal Aguilar J.C."/>
            <person name="Widiez T."/>
            <person name="Wong G.K."/>
            <person name="Wymore A."/>
            <person name="Zhang Y."/>
            <person name="Zimmer A.D."/>
            <person name="Quatrano R.S."/>
            <person name="Mayer K.F.X."/>
            <person name="Goodstein D."/>
            <person name="Casacuberta J.M."/>
            <person name="Vandepoele K."/>
            <person name="Reski R."/>
            <person name="Cuming A.C."/>
            <person name="Tuskan G.A."/>
            <person name="Maumus F."/>
            <person name="Salse J."/>
            <person name="Schmutz J."/>
            <person name="Rensing S.A."/>
        </authorList>
    </citation>
    <scope>NUCLEOTIDE SEQUENCE [LARGE SCALE GENOMIC DNA]</scope>
    <source>
        <strain evidence="3 4">cv. Gransden 2004</strain>
    </source>
</reference>
<keyword evidence="4" id="KW-1185">Reference proteome</keyword>
<evidence type="ECO:0008006" key="5">
    <source>
        <dbReference type="Google" id="ProtNLM"/>
    </source>
</evidence>
<protein>
    <recommendedName>
        <fullName evidence="5">Charged multivesicular body protein 7</fullName>
    </recommendedName>
</protein>
<dbReference type="RefSeq" id="XP_024369565.1">
    <property type="nucleotide sequence ID" value="XM_024513797.2"/>
</dbReference>
<dbReference type="InterPro" id="IPR005024">
    <property type="entry name" value="Snf7_fam"/>
</dbReference>
<dbReference type="PANTHER" id="PTHR22761">
    <property type="entry name" value="CHARGED MULTIVESICULAR BODY PROTEIN"/>
    <property type="match status" value="1"/>
</dbReference>
<dbReference type="EnsemblPlants" id="Pp3c3_29200V3.3">
    <property type="protein sequence ID" value="Pp3c3_29200V3.3"/>
    <property type="gene ID" value="Pp3c3_29200"/>
</dbReference>
<dbReference type="FunCoup" id="A0A2K1KWF2">
    <property type="interactions" value="3543"/>
</dbReference>
<dbReference type="OrthoDB" id="10250120at2759"/>
<evidence type="ECO:0000256" key="1">
    <source>
        <dbReference type="SAM" id="MobiDB-lite"/>
    </source>
</evidence>
<dbReference type="EnsemblPlants" id="Pp3c3_29200V3.1">
    <property type="protein sequence ID" value="Pp3c3_29200V3.1"/>
    <property type="gene ID" value="Pp3c3_29200"/>
</dbReference>
<evidence type="ECO:0000313" key="4">
    <source>
        <dbReference type="Proteomes" id="UP000006727"/>
    </source>
</evidence>
<sequence>MALRERESPLAAFLRAEVPDWDDEVVSRARFKGFSGQRVDWENRLQFWKDLVVKCACHLGVVAIEPSKVQHQWFVREGLTPLGMSTVLTEMRKSGELQTREELMRPKATLTQYTGSVFQQVFAWMGNQVRGTADAAQPSLMPDMLIVTPLLQDRSAAVIKKLSEAEWRHVCVVTMMRFRELCGSSETADLLMALLINQGRVRHIKLGGKENIEGIKIALKDEPVADSSEFDSHLLRLHWTLERLQQQINVLDVRIASSRTATLLALKSRDKKGALRHAHRMKVLMASKEKCETSMDRIDEILTSIADAEATRKVADAVKVGAQAIKDNHVTLVEVQTCLDEVDEAISQQRETQASLAEGPLITDADMDLEVEFSLLEAELDNGSITEINNLPEVGHKEKLPAHLRSSHLDASNTSVSTSEGSIEGSAKLADHQEEESADSLERAFKKLELELA</sequence>
<accession>A0A2K1KWF2</accession>
<dbReference type="KEGG" id="ppp:112279398"/>
<dbReference type="Gramene" id="Pp3c3_29200V3.1">
    <property type="protein sequence ID" value="Pp3c3_29200V3.1"/>
    <property type="gene ID" value="Pp3c3_29200"/>
</dbReference>
<dbReference type="Gramene" id="Pp3c3_29200V3.3">
    <property type="protein sequence ID" value="Pp3c3_29200V3.3"/>
    <property type="gene ID" value="Pp3c3_29200"/>
</dbReference>
<dbReference type="EMBL" id="ABEU02000003">
    <property type="protein sequence ID" value="PNR58114.1"/>
    <property type="molecule type" value="Genomic_DNA"/>
</dbReference>
<dbReference type="Proteomes" id="UP000006727">
    <property type="component" value="Chromosome 3"/>
</dbReference>
<dbReference type="GeneID" id="112279398"/>
<dbReference type="GO" id="GO:0000815">
    <property type="term" value="C:ESCRT III complex"/>
    <property type="evidence" value="ECO:0000318"/>
    <property type="project" value="GO_Central"/>
</dbReference>
<evidence type="ECO:0000313" key="2">
    <source>
        <dbReference type="EMBL" id="PNR58114.1"/>
    </source>
</evidence>
<dbReference type="AlphaFoldDB" id="A0A2K1KWF2"/>
<reference evidence="3" key="3">
    <citation type="submission" date="2020-12" db="UniProtKB">
        <authorList>
            <consortium name="EnsemblPlants"/>
        </authorList>
    </citation>
    <scope>IDENTIFICATION</scope>
</reference>
<dbReference type="GO" id="GO:0032511">
    <property type="term" value="P:late endosome to vacuole transport via multivesicular body sorting pathway"/>
    <property type="evidence" value="ECO:0000318"/>
    <property type="project" value="GO_Central"/>
</dbReference>
<dbReference type="STRING" id="3218.A0A2K1KWF2"/>
<dbReference type="PANTHER" id="PTHR22761:SF7">
    <property type="entry name" value="SNF7 FAMILY PROTEIN"/>
    <property type="match status" value="1"/>
</dbReference>
<dbReference type="Gramene" id="Pp3c3_29200V3.4">
    <property type="protein sequence ID" value="Pp3c3_29200V3.4"/>
    <property type="gene ID" value="Pp3c3_29200"/>
</dbReference>
<dbReference type="PaxDb" id="3218-PP1S55_36V6.1"/>
<feature type="compositionally biased region" description="Polar residues" evidence="1">
    <location>
        <begin position="409"/>
        <end position="421"/>
    </location>
</feature>
<feature type="region of interest" description="Disordered" evidence="1">
    <location>
        <begin position="408"/>
        <end position="440"/>
    </location>
</feature>
<dbReference type="Pfam" id="PF25880">
    <property type="entry name" value="WHD_CHMP7_1st"/>
    <property type="match status" value="1"/>
</dbReference>
<dbReference type="GO" id="GO:0009898">
    <property type="term" value="C:cytoplasmic side of plasma membrane"/>
    <property type="evidence" value="ECO:0000318"/>
    <property type="project" value="GO_Central"/>
</dbReference>
<name>A0A2K1KWF2_PHYPA</name>
<evidence type="ECO:0000313" key="3">
    <source>
        <dbReference type="EnsemblPlants" id="Pp3c3_29200V3.1"/>
    </source>
</evidence>